<keyword evidence="1" id="KW-0732">Signal</keyword>
<dbReference type="EMBL" id="QZVS01000082">
    <property type="protein sequence ID" value="RJT88546.1"/>
    <property type="molecule type" value="Genomic_DNA"/>
</dbReference>
<keyword evidence="3" id="KW-1185">Reference proteome</keyword>
<evidence type="ECO:0000313" key="3">
    <source>
        <dbReference type="Proteomes" id="UP000272015"/>
    </source>
</evidence>
<sequence>MSSPFKKALLRGAAAALVIPAALNLTACASPSGGDDVKSALSSLRTTLESISGVEEARVAGSFDGSPDRRKLGVTVYVTDMSVEAVTPIVEQALQQAWAFDAFVPVGYSIQVWPSPVPSPPANADTMFDIEQIQSALELTGGFVYNRALSVGPDVLEAKFGARG</sequence>
<comment type="caution">
    <text evidence="2">The sequence shown here is derived from an EMBL/GenBank/DDBJ whole genome shotgun (WGS) entry which is preliminary data.</text>
</comment>
<evidence type="ECO:0000256" key="1">
    <source>
        <dbReference type="SAM" id="SignalP"/>
    </source>
</evidence>
<dbReference type="OrthoDB" id="9857131at2"/>
<dbReference type="Proteomes" id="UP000272015">
    <property type="component" value="Unassembled WGS sequence"/>
</dbReference>
<accession>A0A3A5MRA8</accession>
<dbReference type="AlphaFoldDB" id="A0A3A5MRA8"/>
<protein>
    <submittedName>
        <fullName evidence="2">Uncharacterized protein</fullName>
    </submittedName>
</protein>
<evidence type="ECO:0000313" key="2">
    <source>
        <dbReference type="EMBL" id="RJT88546.1"/>
    </source>
</evidence>
<dbReference type="RefSeq" id="WP_119974617.1">
    <property type="nucleotide sequence ID" value="NZ_JBHSQA010000001.1"/>
</dbReference>
<feature type="signal peptide" evidence="1">
    <location>
        <begin position="1"/>
        <end position="29"/>
    </location>
</feature>
<reference evidence="2 3" key="1">
    <citation type="submission" date="2018-09" db="EMBL/GenBank/DDBJ databases">
        <title>Novel species of Cryobacterium.</title>
        <authorList>
            <person name="Liu Q."/>
            <person name="Xin Y.-H."/>
        </authorList>
    </citation>
    <scope>NUCLEOTIDE SEQUENCE [LARGE SCALE GENOMIC DNA]</scope>
    <source>
        <strain evidence="2 3">Hh39</strain>
    </source>
</reference>
<proteinExistence type="predicted"/>
<gene>
    <name evidence="2" type="ORF">D6T64_10490</name>
</gene>
<name>A0A3A5MRA8_9MICO</name>
<feature type="chain" id="PRO_5017332714" evidence="1">
    <location>
        <begin position="30"/>
        <end position="164"/>
    </location>
</feature>
<organism evidence="2 3">
    <name type="scientific">Cryobacterium melibiosiphilum</name>
    <dbReference type="NCBI Taxonomy" id="995039"/>
    <lineage>
        <taxon>Bacteria</taxon>
        <taxon>Bacillati</taxon>
        <taxon>Actinomycetota</taxon>
        <taxon>Actinomycetes</taxon>
        <taxon>Micrococcales</taxon>
        <taxon>Microbacteriaceae</taxon>
        <taxon>Cryobacterium</taxon>
    </lineage>
</organism>